<comment type="caution">
    <text evidence="2">The sequence shown here is derived from an EMBL/GenBank/DDBJ whole genome shotgun (WGS) entry which is preliminary data.</text>
</comment>
<dbReference type="InterPro" id="IPR052018">
    <property type="entry name" value="PHP_domain"/>
</dbReference>
<dbReference type="GO" id="GO:0004534">
    <property type="term" value="F:5'-3' RNA exonuclease activity"/>
    <property type="evidence" value="ECO:0007669"/>
    <property type="project" value="TreeGrafter"/>
</dbReference>
<evidence type="ECO:0000259" key="1">
    <source>
        <dbReference type="SMART" id="SM00481"/>
    </source>
</evidence>
<dbReference type="GO" id="GO:0035312">
    <property type="term" value="F:5'-3' DNA exonuclease activity"/>
    <property type="evidence" value="ECO:0007669"/>
    <property type="project" value="TreeGrafter"/>
</dbReference>
<dbReference type="InterPro" id="IPR049742">
    <property type="entry name" value="35NBP"/>
</dbReference>
<dbReference type="Gene3D" id="3.20.20.140">
    <property type="entry name" value="Metal-dependent hydrolases"/>
    <property type="match status" value="1"/>
</dbReference>
<dbReference type="SUPFAM" id="SSF89550">
    <property type="entry name" value="PHP domain-like"/>
    <property type="match status" value="1"/>
</dbReference>
<dbReference type="RefSeq" id="WP_102070207.1">
    <property type="nucleotide sequence ID" value="NZ_PDNV01000007.1"/>
</dbReference>
<gene>
    <name evidence="2" type="ORF">CR155_11625</name>
</gene>
<accession>A0A2N4UEN8</accession>
<dbReference type="AlphaFoldDB" id="A0A2N4UEN8"/>
<name>A0A2N4UEN8_9BURK</name>
<dbReference type="InterPro" id="IPR004013">
    <property type="entry name" value="PHP_dom"/>
</dbReference>
<reference evidence="2 3" key="1">
    <citation type="submission" date="2017-10" db="EMBL/GenBank/DDBJ databases">
        <title>Two draft genome sequences of Pusillimonas sp. strains isolated from a nitrate- and radionuclide-contaminated groundwater in Russia.</title>
        <authorList>
            <person name="Grouzdev D.S."/>
            <person name="Tourova T.P."/>
            <person name="Goeva M.A."/>
            <person name="Babich T.L."/>
            <person name="Sokolova D.S."/>
            <person name="Abdullin R."/>
            <person name="Poltaraus A.B."/>
            <person name="Toshchakov S.V."/>
            <person name="Nazina T.N."/>
        </authorList>
    </citation>
    <scope>NUCLEOTIDE SEQUENCE [LARGE SCALE GENOMIC DNA]</scope>
    <source>
        <strain evidence="2 3">JR1/69-2-13</strain>
    </source>
</reference>
<dbReference type="SMART" id="SM00481">
    <property type="entry name" value="POLIIIAc"/>
    <property type="match status" value="1"/>
</dbReference>
<dbReference type="OrthoDB" id="9804333at2"/>
<sequence>MLPSEFFRIARVNIKVDLHSHSVVSDGVLAPSELAARAHANGVQLWALTDHDELSGIAEARQSATSLGMSYVSGVEVSVTWGRQTIHVLGLNVDETNAGLNAGLAEIRAGRSVRAREMADRLTSMGVPDSYAGAMKFAGNPSLISRTHFARFLVEQGYCKNMQMVFDKYLGENKPANVQVHWSTLAQAVSWIVAAGGRAAIAHPGRYDYSPMQFDALFDEFKELGGTAIEVITGSHTSAQYVQYAGVARRYGFLASCGSDFHSPTEARLDLGELPSLPSDLTPVWHDWV</sequence>
<feature type="domain" description="Polymerase/histidinol phosphatase N-terminal" evidence="1">
    <location>
        <begin position="16"/>
        <end position="81"/>
    </location>
</feature>
<organism evidence="2 3">
    <name type="scientific">Pollutimonas nitritireducens</name>
    <dbReference type="NCBI Taxonomy" id="2045209"/>
    <lineage>
        <taxon>Bacteria</taxon>
        <taxon>Pseudomonadati</taxon>
        <taxon>Pseudomonadota</taxon>
        <taxon>Betaproteobacteria</taxon>
        <taxon>Burkholderiales</taxon>
        <taxon>Alcaligenaceae</taxon>
        <taxon>Pollutimonas</taxon>
    </lineage>
</organism>
<proteinExistence type="predicted"/>
<dbReference type="Pfam" id="PF02811">
    <property type="entry name" value="PHP"/>
    <property type="match status" value="1"/>
</dbReference>
<protein>
    <submittedName>
        <fullName evidence="2">Phosphatase</fullName>
    </submittedName>
</protein>
<dbReference type="NCBIfam" id="NF041577">
    <property type="entry name" value="nside_bi_sphtase"/>
    <property type="match status" value="1"/>
</dbReference>
<dbReference type="InterPro" id="IPR003141">
    <property type="entry name" value="Pol/His_phosphatase_N"/>
</dbReference>
<dbReference type="Gene3D" id="1.10.150.650">
    <property type="match status" value="1"/>
</dbReference>
<evidence type="ECO:0000313" key="2">
    <source>
        <dbReference type="EMBL" id="PLC53484.1"/>
    </source>
</evidence>
<keyword evidence="3" id="KW-1185">Reference proteome</keyword>
<evidence type="ECO:0000313" key="3">
    <source>
        <dbReference type="Proteomes" id="UP000234328"/>
    </source>
</evidence>
<dbReference type="Proteomes" id="UP000234328">
    <property type="component" value="Unassembled WGS sequence"/>
</dbReference>
<dbReference type="PANTHER" id="PTHR42924:SF3">
    <property type="entry name" value="POLYMERASE_HISTIDINOL PHOSPHATASE N-TERMINAL DOMAIN-CONTAINING PROTEIN"/>
    <property type="match status" value="1"/>
</dbReference>
<dbReference type="EMBL" id="PDNV01000007">
    <property type="protein sequence ID" value="PLC53484.1"/>
    <property type="molecule type" value="Genomic_DNA"/>
</dbReference>
<dbReference type="InterPro" id="IPR016195">
    <property type="entry name" value="Pol/histidinol_Pase-like"/>
</dbReference>
<dbReference type="PANTHER" id="PTHR42924">
    <property type="entry name" value="EXONUCLEASE"/>
    <property type="match status" value="1"/>
</dbReference>
<dbReference type="CDD" id="cd07438">
    <property type="entry name" value="PHP_HisPPase_AMP"/>
    <property type="match status" value="1"/>
</dbReference>